<gene>
    <name evidence="2" type="ORF">TSIB3V08_LOCUS10605</name>
</gene>
<protein>
    <recommendedName>
        <fullName evidence="1">DUF5641 domain-containing protein</fullName>
    </recommendedName>
</protein>
<sequence length="188" mass="21622">MEERILLELAVNLKSWKAEYLQPLQYRAKWTVESIPIEKSTVEILLQDETPSLQWQLVIGTELVFPACVVNGTGVSKTFQILYRNEEVLLNDVIMFRVHILVDSHKIEDTLERADFTLLVELWFTDQTFGPDQHSSISCVSSRSLQLNFSPTKGLHYHLPVLFDYFHLAAVTLTIHASLVALHQPYIK</sequence>
<reference evidence="2" key="1">
    <citation type="submission" date="2020-11" db="EMBL/GenBank/DDBJ databases">
        <authorList>
            <person name="Tran Van P."/>
        </authorList>
    </citation>
    <scope>NUCLEOTIDE SEQUENCE</scope>
</reference>
<dbReference type="Pfam" id="PF18701">
    <property type="entry name" value="DUF5641"/>
    <property type="match status" value="1"/>
</dbReference>
<name>A0A7R9B548_TIMSH</name>
<accession>A0A7R9B548</accession>
<evidence type="ECO:0000313" key="2">
    <source>
        <dbReference type="EMBL" id="CAD7266589.1"/>
    </source>
</evidence>
<feature type="domain" description="DUF5641" evidence="1">
    <location>
        <begin position="14"/>
        <end position="58"/>
    </location>
</feature>
<dbReference type="InterPro" id="IPR022122">
    <property type="entry name" value="DUF3657"/>
</dbReference>
<dbReference type="Pfam" id="PF12394">
    <property type="entry name" value="DUF3657"/>
    <property type="match status" value="1"/>
</dbReference>
<proteinExistence type="predicted"/>
<organism evidence="2">
    <name type="scientific">Timema shepardi</name>
    <name type="common">Walking stick</name>
    <dbReference type="NCBI Taxonomy" id="629360"/>
    <lineage>
        <taxon>Eukaryota</taxon>
        <taxon>Metazoa</taxon>
        <taxon>Ecdysozoa</taxon>
        <taxon>Arthropoda</taxon>
        <taxon>Hexapoda</taxon>
        <taxon>Insecta</taxon>
        <taxon>Pterygota</taxon>
        <taxon>Neoptera</taxon>
        <taxon>Polyneoptera</taxon>
        <taxon>Phasmatodea</taxon>
        <taxon>Timematodea</taxon>
        <taxon>Timematoidea</taxon>
        <taxon>Timematidae</taxon>
        <taxon>Timema</taxon>
    </lineage>
</organism>
<dbReference type="AlphaFoldDB" id="A0A7R9B548"/>
<evidence type="ECO:0000259" key="1">
    <source>
        <dbReference type="Pfam" id="PF18701"/>
    </source>
</evidence>
<dbReference type="EMBL" id="OC007254">
    <property type="protein sequence ID" value="CAD7266589.1"/>
    <property type="molecule type" value="Genomic_DNA"/>
</dbReference>
<dbReference type="InterPro" id="IPR040676">
    <property type="entry name" value="DUF5641"/>
</dbReference>